<dbReference type="Proteomes" id="UP000034416">
    <property type="component" value="Unassembled WGS sequence"/>
</dbReference>
<evidence type="ECO:0000259" key="2">
    <source>
        <dbReference type="Pfam" id="PF08044"/>
    </source>
</evidence>
<dbReference type="Pfam" id="PF08044">
    <property type="entry name" value="DUF1707"/>
    <property type="match status" value="1"/>
</dbReference>
<gene>
    <name evidence="5" type="ORF">BST15_19740</name>
    <name evidence="4" type="ORF">WR43_19710</name>
</gene>
<sequence length="149" mass="16051">MSSLLAKSLDSAVRVGDVERSRAADQIGAALTQGYLDMAEYETRLARAFEAQTVGALAELVADLPVTRIERRGARRRAQRGAGARRGVRIHLGVYLAVSAVMIAIWLLTAVFAGAGYFWPVWPILGWGIGVIAHAVPVGASARPTRRRN</sequence>
<keyword evidence="1" id="KW-0472">Membrane</keyword>
<feature type="transmembrane region" description="Helical" evidence="1">
    <location>
        <begin position="94"/>
        <end position="118"/>
    </location>
</feature>
<dbReference type="PATRIC" id="fig|342002.3.peg.4146"/>
<evidence type="ECO:0000313" key="7">
    <source>
        <dbReference type="Proteomes" id="UP000192327"/>
    </source>
</evidence>
<dbReference type="InterPro" id="IPR012551">
    <property type="entry name" value="DUF1707_SHOCT-like"/>
</dbReference>
<keyword evidence="1" id="KW-0812">Transmembrane</keyword>
<reference evidence="5 7" key="3">
    <citation type="submission" date="2016-12" db="EMBL/GenBank/DDBJ databases">
        <title>The new phylogeny of genus Mycobacterium.</title>
        <authorList>
            <person name="Tortoli E."/>
            <person name="Trovato A."/>
            <person name="Cirillo D.M."/>
        </authorList>
    </citation>
    <scope>NUCLEOTIDE SEQUENCE [LARGE SCALE GENOMIC DNA]</scope>
    <source>
        <strain evidence="5 7">DSM 44942</strain>
    </source>
</reference>
<evidence type="ECO:0000313" key="5">
    <source>
        <dbReference type="EMBL" id="OQZ91644.1"/>
    </source>
</evidence>
<comment type="caution">
    <text evidence="4">The sequence shown here is derived from an EMBL/GenBank/DDBJ whole genome shotgun (WGS) entry which is preliminary data.</text>
</comment>
<dbReference type="EMBL" id="MVHH01000074">
    <property type="protein sequence ID" value="OQZ91644.1"/>
    <property type="molecule type" value="Genomic_DNA"/>
</dbReference>
<reference evidence="4" key="2">
    <citation type="submission" date="2015-04" db="EMBL/GenBank/DDBJ databases">
        <title>Genome sequence of Mycobacterium arupense strain GUC1.</title>
        <authorList>
            <person name="Greninger A.L."/>
            <person name="Cunningham G."/>
            <person name="Chiu C.Y."/>
            <person name="Miller S."/>
        </authorList>
    </citation>
    <scope>NUCLEOTIDE SEQUENCE</scope>
    <source>
        <strain evidence="4">GUC1</strain>
    </source>
</reference>
<evidence type="ECO:0000259" key="3">
    <source>
        <dbReference type="Pfam" id="PF13239"/>
    </source>
</evidence>
<evidence type="ECO:0000256" key="1">
    <source>
        <dbReference type="SAM" id="Phobius"/>
    </source>
</evidence>
<feature type="transmembrane region" description="Helical" evidence="1">
    <location>
        <begin position="124"/>
        <end position="142"/>
    </location>
</feature>
<dbReference type="OrthoDB" id="5145586at2"/>
<dbReference type="STRING" id="342002.BST15_19740"/>
<proteinExistence type="predicted"/>
<protein>
    <submittedName>
        <fullName evidence="4">Uncharacterized protein</fullName>
    </submittedName>
</protein>
<name>A0A0F5MR69_9MYCO</name>
<dbReference type="RefSeq" id="WP_046191308.1">
    <property type="nucleotide sequence ID" value="NZ_JACKUJ010000011.1"/>
</dbReference>
<dbReference type="PANTHER" id="PTHR40763:SF4">
    <property type="entry name" value="DUF1707 DOMAIN-CONTAINING PROTEIN"/>
    <property type="match status" value="1"/>
</dbReference>
<feature type="domain" description="2TM" evidence="3">
    <location>
        <begin position="77"/>
        <end position="137"/>
    </location>
</feature>
<reference evidence="6" key="1">
    <citation type="submission" date="2015-04" db="EMBL/GenBank/DDBJ databases">
        <title>Genome sequence of Mycobacterium arupense GUC1.</title>
        <authorList>
            <person name="Greninger A.L."/>
            <person name="Cunningham G."/>
            <person name="Chiu C.Y."/>
            <person name="Miller S."/>
        </authorList>
    </citation>
    <scope>NUCLEOTIDE SEQUENCE [LARGE SCALE GENOMIC DNA]</scope>
    <source>
        <strain evidence="6">GUC1</strain>
    </source>
</reference>
<evidence type="ECO:0000313" key="6">
    <source>
        <dbReference type="Proteomes" id="UP000034416"/>
    </source>
</evidence>
<dbReference type="PANTHER" id="PTHR40763">
    <property type="entry name" value="MEMBRANE PROTEIN-RELATED"/>
    <property type="match status" value="1"/>
</dbReference>
<evidence type="ECO:0000313" key="4">
    <source>
        <dbReference type="EMBL" id="KKB97308.1"/>
    </source>
</evidence>
<dbReference type="EMBL" id="LASW01000152">
    <property type="protein sequence ID" value="KKB97308.1"/>
    <property type="molecule type" value="Genomic_DNA"/>
</dbReference>
<organism evidence="4 6">
    <name type="scientific">Mycolicibacter arupensis</name>
    <dbReference type="NCBI Taxonomy" id="342002"/>
    <lineage>
        <taxon>Bacteria</taxon>
        <taxon>Bacillati</taxon>
        <taxon>Actinomycetota</taxon>
        <taxon>Actinomycetes</taxon>
        <taxon>Mycobacteriales</taxon>
        <taxon>Mycobacteriaceae</taxon>
        <taxon>Mycolicibacter</taxon>
    </lineage>
</organism>
<feature type="domain" description="DUF1707" evidence="2">
    <location>
        <begin position="13"/>
        <end position="65"/>
    </location>
</feature>
<dbReference type="InterPro" id="IPR025698">
    <property type="entry name" value="2TM_dom"/>
</dbReference>
<dbReference type="AlphaFoldDB" id="A0A0F5MR69"/>
<keyword evidence="1" id="KW-1133">Transmembrane helix</keyword>
<accession>A0A0F5MR69</accession>
<keyword evidence="7" id="KW-1185">Reference proteome</keyword>
<dbReference type="Proteomes" id="UP000192327">
    <property type="component" value="Unassembled WGS sequence"/>
</dbReference>
<dbReference type="Pfam" id="PF13239">
    <property type="entry name" value="2TM"/>
    <property type="match status" value="1"/>
</dbReference>